<reference evidence="2 3" key="1">
    <citation type="submission" date="2024-10" db="EMBL/GenBank/DDBJ databases">
        <title>Updated reference genomes for cyclostephanoid diatoms.</title>
        <authorList>
            <person name="Roberts W.R."/>
            <person name="Alverson A.J."/>
        </authorList>
    </citation>
    <scope>NUCLEOTIDE SEQUENCE [LARGE SCALE GENOMIC DNA]</scope>
    <source>
        <strain evidence="2 3">AJA010-31</strain>
    </source>
</reference>
<dbReference type="AlphaFoldDB" id="A0ABD3MRK7"/>
<organism evidence="2 3">
    <name type="scientific">Cyclotella atomus</name>
    <dbReference type="NCBI Taxonomy" id="382360"/>
    <lineage>
        <taxon>Eukaryota</taxon>
        <taxon>Sar</taxon>
        <taxon>Stramenopiles</taxon>
        <taxon>Ochrophyta</taxon>
        <taxon>Bacillariophyta</taxon>
        <taxon>Coscinodiscophyceae</taxon>
        <taxon>Thalassiosirophycidae</taxon>
        <taxon>Stephanodiscales</taxon>
        <taxon>Stephanodiscaceae</taxon>
        <taxon>Cyclotella</taxon>
    </lineage>
</organism>
<keyword evidence="3" id="KW-1185">Reference proteome</keyword>
<evidence type="ECO:0000256" key="1">
    <source>
        <dbReference type="SAM" id="MobiDB-lite"/>
    </source>
</evidence>
<accession>A0ABD3MRK7</accession>
<dbReference type="EMBL" id="JALLPJ020001397">
    <property type="protein sequence ID" value="KAL3765689.1"/>
    <property type="molecule type" value="Genomic_DNA"/>
</dbReference>
<evidence type="ECO:0000313" key="2">
    <source>
        <dbReference type="EMBL" id="KAL3765689.1"/>
    </source>
</evidence>
<dbReference type="Proteomes" id="UP001530400">
    <property type="component" value="Unassembled WGS sequence"/>
</dbReference>
<evidence type="ECO:0000313" key="3">
    <source>
        <dbReference type="Proteomes" id="UP001530400"/>
    </source>
</evidence>
<comment type="caution">
    <text evidence="2">The sequence shown here is derived from an EMBL/GenBank/DDBJ whole genome shotgun (WGS) entry which is preliminary data.</text>
</comment>
<proteinExistence type="predicted"/>
<feature type="region of interest" description="Disordered" evidence="1">
    <location>
        <begin position="1"/>
        <end position="40"/>
    </location>
</feature>
<protein>
    <submittedName>
        <fullName evidence="2">Uncharacterized protein</fullName>
    </submittedName>
</protein>
<sequence>MVPSSISFPREQDSSRTRQLQSSFKNENNSDDSNDMSDDEDSDMLIMVVPLKTTCNHTRRRSSCLIESWKFNIDWEDGLDSSFKSVGTEGASSLYQFLECKQGGDECHVVSDDAKFPQGESFKRGSLLESIISDEMCTSFRAIYSEMSDDKVVVGTHVEESSQGRVGKASSPASNEILDVNTSLGRLINMDSDLGYLMTTHNLNSKEVSIL</sequence>
<feature type="compositionally biased region" description="Acidic residues" evidence="1">
    <location>
        <begin position="29"/>
        <end position="40"/>
    </location>
</feature>
<gene>
    <name evidence="2" type="ORF">ACHAWO_007067</name>
</gene>
<name>A0ABD3MRK7_9STRA</name>